<feature type="region of interest" description="Disordered" evidence="1">
    <location>
        <begin position="96"/>
        <end position="118"/>
    </location>
</feature>
<feature type="compositionally biased region" description="Basic and acidic residues" evidence="1">
    <location>
        <begin position="106"/>
        <end position="118"/>
    </location>
</feature>
<keyword evidence="2" id="KW-0732">Signal</keyword>
<evidence type="ECO:0000256" key="2">
    <source>
        <dbReference type="SAM" id="SignalP"/>
    </source>
</evidence>
<organism evidence="3">
    <name type="scientific">Noctiluca scintillans</name>
    <name type="common">Sea sparkle</name>
    <name type="synonym">Red tide dinoflagellate</name>
    <dbReference type="NCBI Taxonomy" id="2966"/>
    <lineage>
        <taxon>Eukaryota</taxon>
        <taxon>Sar</taxon>
        <taxon>Alveolata</taxon>
        <taxon>Dinophyceae</taxon>
        <taxon>Noctilucales</taxon>
        <taxon>Noctilucaceae</taxon>
        <taxon>Noctiluca</taxon>
    </lineage>
</organism>
<feature type="signal peptide" evidence="2">
    <location>
        <begin position="1"/>
        <end position="20"/>
    </location>
</feature>
<sequence>MQLRLFACACTVLSLAPVVSYRIRGEGVDEDDALEEEEEELVRSPADVEPKGGSPRLQEMLEYMHETYDSGSDLEEPLDLLETLAVHRAELEAENPHHGNYGQHGHHGEYHHGNSVHRAPERHTTAHGYYNAPYQRGQDKHYHYHAKTHTSNQRRRRGHGYFNVG</sequence>
<gene>
    <name evidence="3" type="ORF">NSCI0253_LOCUS17013</name>
</gene>
<reference evidence="3" key="1">
    <citation type="submission" date="2021-01" db="EMBL/GenBank/DDBJ databases">
        <authorList>
            <person name="Corre E."/>
            <person name="Pelletier E."/>
            <person name="Niang G."/>
            <person name="Scheremetjew M."/>
            <person name="Finn R."/>
            <person name="Kale V."/>
            <person name="Holt S."/>
            <person name="Cochrane G."/>
            <person name="Meng A."/>
            <person name="Brown T."/>
            <person name="Cohen L."/>
        </authorList>
    </citation>
    <scope>NUCLEOTIDE SEQUENCE</scope>
</reference>
<feature type="region of interest" description="Disordered" evidence="1">
    <location>
        <begin position="146"/>
        <end position="165"/>
    </location>
</feature>
<dbReference type="EMBL" id="HBFQ01024118">
    <property type="protein sequence ID" value="CAD8842665.1"/>
    <property type="molecule type" value="Transcribed_RNA"/>
</dbReference>
<name>A0A7S1A532_NOCSC</name>
<feature type="chain" id="PRO_5030906883" evidence="2">
    <location>
        <begin position="21"/>
        <end position="165"/>
    </location>
</feature>
<accession>A0A7S1A532</accession>
<protein>
    <submittedName>
        <fullName evidence="3">Uncharacterized protein</fullName>
    </submittedName>
</protein>
<proteinExistence type="predicted"/>
<evidence type="ECO:0000313" key="3">
    <source>
        <dbReference type="EMBL" id="CAD8842665.1"/>
    </source>
</evidence>
<dbReference type="AlphaFoldDB" id="A0A7S1A532"/>
<evidence type="ECO:0000256" key="1">
    <source>
        <dbReference type="SAM" id="MobiDB-lite"/>
    </source>
</evidence>
<feature type="compositionally biased region" description="Basic residues" evidence="1">
    <location>
        <begin position="146"/>
        <end position="159"/>
    </location>
</feature>